<evidence type="ECO:0000313" key="4">
    <source>
        <dbReference type="EMBL" id="TCK74142.1"/>
    </source>
</evidence>
<organism evidence="4 5">
    <name type="scientific">Acidipila rosea</name>
    <dbReference type="NCBI Taxonomy" id="768535"/>
    <lineage>
        <taxon>Bacteria</taxon>
        <taxon>Pseudomonadati</taxon>
        <taxon>Acidobacteriota</taxon>
        <taxon>Terriglobia</taxon>
        <taxon>Terriglobales</taxon>
        <taxon>Acidobacteriaceae</taxon>
        <taxon>Acidipila</taxon>
    </lineage>
</organism>
<dbReference type="Proteomes" id="UP000295210">
    <property type="component" value="Unassembled WGS sequence"/>
</dbReference>
<proteinExistence type="predicted"/>
<dbReference type="InterPro" id="IPR036005">
    <property type="entry name" value="Creatinase/aminopeptidase-like"/>
</dbReference>
<dbReference type="Gene3D" id="3.40.350.10">
    <property type="entry name" value="Creatinase/prolidase N-terminal domain"/>
    <property type="match status" value="1"/>
</dbReference>
<reference evidence="4 5" key="1">
    <citation type="submission" date="2019-03" db="EMBL/GenBank/DDBJ databases">
        <title>Genomic Encyclopedia of Type Strains, Phase IV (KMG-IV): sequencing the most valuable type-strain genomes for metagenomic binning, comparative biology and taxonomic classification.</title>
        <authorList>
            <person name="Goeker M."/>
        </authorList>
    </citation>
    <scope>NUCLEOTIDE SEQUENCE [LARGE SCALE GENOMIC DNA]</scope>
    <source>
        <strain evidence="4 5">DSM 103428</strain>
    </source>
</reference>
<dbReference type="SUPFAM" id="SSF55920">
    <property type="entry name" value="Creatinase/aminopeptidase"/>
    <property type="match status" value="1"/>
</dbReference>
<gene>
    <name evidence="4" type="ORF">C7378_1764</name>
</gene>
<feature type="compositionally biased region" description="Polar residues" evidence="1">
    <location>
        <begin position="1"/>
        <end position="12"/>
    </location>
</feature>
<feature type="domain" description="Creatinase N-terminal" evidence="3">
    <location>
        <begin position="33"/>
        <end position="134"/>
    </location>
</feature>
<keyword evidence="4" id="KW-0378">Hydrolase</keyword>
<dbReference type="InterPro" id="IPR000994">
    <property type="entry name" value="Pept_M24"/>
</dbReference>
<dbReference type="GO" id="GO:0004177">
    <property type="term" value="F:aminopeptidase activity"/>
    <property type="evidence" value="ECO:0007669"/>
    <property type="project" value="UniProtKB-KW"/>
</dbReference>
<dbReference type="Pfam" id="PF00557">
    <property type="entry name" value="Peptidase_M24"/>
    <property type="match status" value="1"/>
</dbReference>
<dbReference type="Gene3D" id="3.90.230.10">
    <property type="entry name" value="Creatinase/methionine aminopeptidase superfamily"/>
    <property type="match status" value="1"/>
</dbReference>
<evidence type="ECO:0000256" key="1">
    <source>
        <dbReference type="SAM" id="MobiDB-lite"/>
    </source>
</evidence>
<evidence type="ECO:0000259" key="2">
    <source>
        <dbReference type="Pfam" id="PF00557"/>
    </source>
</evidence>
<dbReference type="InterPro" id="IPR000587">
    <property type="entry name" value="Creatinase_N"/>
</dbReference>
<comment type="caution">
    <text evidence="4">The sequence shown here is derived from an EMBL/GenBank/DDBJ whole genome shotgun (WGS) entry which is preliminary data.</text>
</comment>
<keyword evidence="5" id="KW-1185">Reference proteome</keyword>
<dbReference type="EMBL" id="SMGK01000002">
    <property type="protein sequence ID" value="TCK74142.1"/>
    <property type="molecule type" value="Genomic_DNA"/>
</dbReference>
<keyword evidence="4" id="KW-0031">Aminopeptidase</keyword>
<evidence type="ECO:0000313" key="5">
    <source>
        <dbReference type="Proteomes" id="UP000295210"/>
    </source>
</evidence>
<sequence>MPSTESAPSTAEQMLDSVTPRTAREYEIEEKSNRLHNWLDQNGLDAVLLRRHENIAWATAGQVEARVAIPSETAVVALLLTRQGRRYYFAPENEAPRMAAEEFAGLGYEAVTFPWHAADLPHAVKQIADLAKVASDMPFAGTTQVNLTPLRAPLTAPEIDRYRWLAHETAAAVEEALVELEPGITEHEMEALVGASLLATSILPSVLLMAVDDRILKYKHAVARGAALRRFGMLNLCTRKWGLAVSITRFVHFGPLPAELASGFTAAAKVNAALQHATREGATAAQLFSAAQQAYAEAGYPGEEQLHHQGGACGYVERDWVATPSGTQVVTSPQAFAWNPSVRGGKVEDTTLLANGKIEVLTATPTLPQVETIAGGIAYHSAGVLIR</sequence>
<protein>
    <submittedName>
        <fullName evidence="4">Xaa-Pro aminopeptidase</fullName>
    </submittedName>
</protein>
<evidence type="ECO:0000259" key="3">
    <source>
        <dbReference type="Pfam" id="PF01321"/>
    </source>
</evidence>
<dbReference type="AlphaFoldDB" id="A0A4R1L7D3"/>
<dbReference type="CDD" id="cd01066">
    <property type="entry name" value="APP_MetAP"/>
    <property type="match status" value="1"/>
</dbReference>
<feature type="domain" description="Peptidase M24" evidence="2">
    <location>
        <begin position="168"/>
        <end position="314"/>
    </location>
</feature>
<name>A0A4R1L7D3_9BACT</name>
<dbReference type="InterPro" id="IPR029149">
    <property type="entry name" value="Creatin/AminoP/Spt16_N"/>
</dbReference>
<feature type="region of interest" description="Disordered" evidence="1">
    <location>
        <begin position="1"/>
        <end position="21"/>
    </location>
</feature>
<dbReference type="SUPFAM" id="SSF53092">
    <property type="entry name" value="Creatinase/prolidase N-terminal domain"/>
    <property type="match status" value="1"/>
</dbReference>
<dbReference type="PANTHER" id="PTHR46112">
    <property type="entry name" value="AMINOPEPTIDASE"/>
    <property type="match status" value="1"/>
</dbReference>
<keyword evidence="4" id="KW-0645">Protease</keyword>
<accession>A0A4R1L7D3</accession>
<dbReference type="RefSeq" id="WP_131994762.1">
    <property type="nucleotide sequence ID" value="NZ_SMGK01000002.1"/>
</dbReference>
<dbReference type="PANTHER" id="PTHR46112:SF2">
    <property type="entry name" value="XAA-PRO AMINOPEPTIDASE P-RELATED"/>
    <property type="match status" value="1"/>
</dbReference>
<dbReference type="InterPro" id="IPR050659">
    <property type="entry name" value="Peptidase_M24B"/>
</dbReference>
<dbReference type="Pfam" id="PF01321">
    <property type="entry name" value="Creatinase_N"/>
    <property type="match status" value="1"/>
</dbReference>
<dbReference type="OrthoDB" id="4850044at2"/>